<feature type="transmembrane region" description="Helical" evidence="1">
    <location>
        <begin position="217"/>
        <end position="242"/>
    </location>
</feature>
<evidence type="ECO:0000256" key="1">
    <source>
        <dbReference type="SAM" id="Phobius"/>
    </source>
</evidence>
<dbReference type="EMBL" id="AWXA01000001">
    <property type="protein sequence ID" value="ERT62744.1"/>
    <property type="molecule type" value="Genomic_DNA"/>
</dbReference>
<gene>
    <name evidence="2" type="ORF">HMPREF1250_0115</name>
</gene>
<feature type="transmembrane region" description="Helical" evidence="1">
    <location>
        <begin position="112"/>
        <end position="131"/>
    </location>
</feature>
<organism evidence="2 3">
    <name type="scientific">Megasphaera vaginalis</name>
    <name type="common">ex Srinivasan et al. 2021</name>
    <dbReference type="NCBI Taxonomy" id="1111454"/>
    <lineage>
        <taxon>Bacteria</taxon>
        <taxon>Bacillati</taxon>
        <taxon>Bacillota</taxon>
        <taxon>Negativicutes</taxon>
        <taxon>Veillonellales</taxon>
        <taxon>Veillonellaceae</taxon>
        <taxon>Megasphaera</taxon>
    </lineage>
</organism>
<feature type="transmembrane region" description="Helical" evidence="1">
    <location>
        <begin position="58"/>
        <end position="75"/>
    </location>
</feature>
<feature type="transmembrane region" description="Helical" evidence="1">
    <location>
        <begin position="87"/>
        <end position="105"/>
    </location>
</feature>
<sequence length="388" mass="41520">MDSLAALAVLFFIYSLGDFVADKTKAFISMLLFCAVVFTVGFWCGLPTSIFTDSGLVPFAKLTVCMFLIHIGTAIRIRDFAAEWKTVFVTLFATIAVAGGVFFIGRLFIDTYYALVGAPVLAGGVVAYLVMSPVGDLLNRPDVKVFAVLVLVFQNFVGIPIASYFCKKEGNRVCNEFRGNAETIVAGPTAAAEKPNLLKGFTIPEKFSTPNIILCKLALLSYISTLLGQATGISFLIFGLFFGVILRELGLLEENCLTKANGLSFVMAGAITLIFLGLTGTTPEMLLSMILPLLIVLAVGTVSCAIVAVIFGKIVHFDWRLSIAMAVTAFFGFPGTYLISLEVSRACGSTEGEQKAVLDHIMPKLVIAGIVSVSVVSGILAGIMVHWV</sequence>
<feature type="transmembrane region" description="Helical" evidence="1">
    <location>
        <begin position="323"/>
        <end position="344"/>
    </location>
</feature>
<comment type="caution">
    <text evidence="2">The sequence shown here is derived from an EMBL/GenBank/DDBJ whole genome shotgun (WGS) entry which is preliminary data.</text>
</comment>
<keyword evidence="1" id="KW-0472">Membrane</keyword>
<feature type="transmembrane region" description="Helical" evidence="1">
    <location>
        <begin position="143"/>
        <end position="166"/>
    </location>
</feature>
<dbReference type="CDD" id="cd21416">
    <property type="entry name" value="HDC_protein"/>
    <property type="match status" value="1"/>
</dbReference>
<name>U7UV15_9FIRM</name>
<dbReference type="PATRIC" id="fig|1111454.3.peg.3"/>
<feature type="transmembrane region" description="Helical" evidence="1">
    <location>
        <begin position="27"/>
        <end position="46"/>
    </location>
</feature>
<dbReference type="AlphaFoldDB" id="U7UV15"/>
<dbReference type="RefSeq" id="WP_023052526.1">
    <property type="nucleotide sequence ID" value="NZ_AWXA01000001.1"/>
</dbReference>
<reference evidence="2 3" key="1">
    <citation type="submission" date="2013-09" db="EMBL/GenBank/DDBJ databases">
        <authorList>
            <person name="Durkin A.S."/>
            <person name="Haft D.R."/>
            <person name="McCorrison J."/>
            <person name="Torralba M."/>
            <person name="Gillis M."/>
            <person name="Haft D.H."/>
            <person name="Methe B."/>
            <person name="Sutton G."/>
            <person name="Nelson K.E."/>
        </authorList>
    </citation>
    <scope>NUCLEOTIDE SEQUENCE [LARGE SCALE GENOMIC DNA]</scope>
    <source>
        <strain evidence="2 3">BV3C16-1</strain>
    </source>
</reference>
<accession>U7UV15</accession>
<dbReference type="Proteomes" id="UP000017090">
    <property type="component" value="Unassembled WGS sequence"/>
</dbReference>
<protein>
    <submittedName>
        <fullName evidence="2">Putative membrane protein</fullName>
    </submittedName>
</protein>
<keyword evidence="1" id="KW-1133">Transmembrane helix</keyword>
<keyword evidence="3" id="KW-1185">Reference proteome</keyword>
<evidence type="ECO:0000313" key="2">
    <source>
        <dbReference type="EMBL" id="ERT62744.1"/>
    </source>
</evidence>
<dbReference type="eggNOG" id="COG0786">
    <property type="taxonomic scope" value="Bacteria"/>
</dbReference>
<dbReference type="OrthoDB" id="3243277at2"/>
<feature type="transmembrane region" description="Helical" evidence="1">
    <location>
        <begin position="290"/>
        <end position="311"/>
    </location>
</feature>
<evidence type="ECO:0000313" key="3">
    <source>
        <dbReference type="Proteomes" id="UP000017090"/>
    </source>
</evidence>
<dbReference type="InterPro" id="IPR049576">
    <property type="entry name" value="HDC-like"/>
</dbReference>
<feature type="transmembrane region" description="Helical" evidence="1">
    <location>
        <begin position="262"/>
        <end position="278"/>
    </location>
</feature>
<proteinExistence type="predicted"/>
<keyword evidence="1" id="KW-0812">Transmembrane</keyword>
<feature type="transmembrane region" description="Helical" evidence="1">
    <location>
        <begin position="365"/>
        <end position="387"/>
    </location>
</feature>
<dbReference type="STRING" id="1111454.HMPREF1250_0115"/>